<dbReference type="KEGG" id="vg:55607956"/>
<dbReference type="GeneID" id="55607956"/>
<protein>
    <submittedName>
        <fullName evidence="1">Uncharacterized protein</fullName>
    </submittedName>
</protein>
<keyword evidence="2" id="KW-1185">Reference proteome</keyword>
<evidence type="ECO:0000313" key="2">
    <source>
        <dbReference type="Proteomes" id="UP000242372"/>
    </source>
</evidence>
<dbReference type="Proteomes" id="UP000242372">
    <property type="component" value="Segment"/>
</dbReference>
<evidence type="ECO:0000313" key="1">
    <source>
        <dbReference type="EMBL" id="AVO23001.1"/>
    </source>
</evidence>
<dbReference type="EMBL" id="MG973030">
    <property type="protein sequence ID" value="AVO23001.1"/>
    <property type="molecule type" value="Genomic_DNA"/>
</dbReference>
<proteinExistence type="predicted"/>
<organism evidence="1 2">
    <name type="scientific">Erwinia phage vB_EamM-Bue1</name>
    <dbReference type="NCBI Taxonomy" id="2099338"/>
    <lineage>
        <taxon>Viruses</taxon>
        <taxon>Duplodnaviria</taxon>
        <taxon>Heunggongvirae</taxon>
        <taxon>Uroviricota</taxon>
        <taxon>Caudoviricetes</taxon>
        <taxon>Pantevenvirales</taxon>
        <taxon>Ackermannviridae</taxon>
        <taxon>Nezavisimistyvirus</taxon>
        <taxon>Nezavisimistyvirus bue1</taxon>
    </lineage>
</organism>
<sequence>MTNTEVYDYARSYNQRRAKRGMATKKAEIQKELSSACRVVDHWIIMCCGLPENKPGLESARKELASLVEQAKDYV</sequence>
<reference evidence="1 2" key="1">
    <citation type="submission" date="2018-02" db="EMBL/GenBank/DDBJ databases">
        <title>Complete Genome Sequences of Erwinia amylovora Phages vB_EamP-S2 and vB_EamM-Bue1.</title>
        <authorList>
            <person name="Knecht L.E."/>
        </authorList>
    </citation>
    <scope>NUCLEOTIDE SEQUENCE [LARGE SCALE GENOMIC DNA]</scope>
</reference>
<dbReference type="RefSeq" id="YP_009837763.1">
    <property type="nucleotide sequence ID" value="NC_048702.1"/>
</dbReference>
<name>A0A2P1JUH0_9CAUD</name>
<accession>A0A2P1JUH0</accession>